<gene>
    <name evidence="2" type="ORF">LKACC16343_02180</name>
</gene>
<sequence length="236" mass="26884">MNELVFLKNEQPVTSSLQVAENFDKDHKHILESIENLTVENSAVKNMFREGTYKNSRGRLYRMFYMTKDGFTLLAMGFTGKKATRFKIQYINAFNKMEEQIKTGGFHVPSTMSEALRLAANQQDQIEQMKPKVLFANAVETSDTSILVGELAKLISQNGVNIGAGRLFEWLRSNGYLIAGNRSDRNMPTQRSMNLKIFEIKERTYSNPDGSVRVTKTPKVTGKGQTYFVNKFLKEI</sequence>
<organism evidence="2 3">
    <name type="scientific">Companilactobacillus bobalius</name>
    <dbReference type="NCBI Taxonomy" id="2801451"/>
    <lineage>
        <taxon>Bacteria</taxon>
        <taxon>Bacillati</taxon>
        <taxon>Bacillota</taxon>
        <taxon>Bacilli</taxon>
        <taxon>Lactobacillales</taxon>
        <taxon>Lactobacillaceae</taxon>
        <taxon>Companilactobacillus</taxon>
    </lineage>
</organism>
<dbReference type="RefSeq" id="WP_056951549.1">
    <property type="nucleotide sequence ID" value="NZ_LNUA01000011.1"/>
</dbReference>
<dbReference type="InterPro" id="IPR014054">
    <property type="entry name" value="Phage_regulatory_Rha"/>
</dbReference>
<proteinExistence type="predicted"/>
<comment type="caution">
    <text evidence="2">The sequence shown here is derived from an EMBL/GenBank/DDBJ whole genome shotgun (WGS) entry which is preliminary data.</text>
</comment>
<dbReference type="Pfam" id="PF03374">
    <property type="entry name" value="ANT"/>
    <property type="match status" value="1"/>
</dbReference>
<dbReference type="AlphaFoldDB" id="A0A202F7U6"/>
<accession>A0A202F7U6</accession>
<dbReference type="Pfam" id="PF09669">
    <property type="entry name" value="Phage_pRha"/>
    <property type="match status" value="1"/>
</dbReference>
<dbReference type="InterPro" id="IPR005039">
    <property type="entry name" value="Ant_C"/>
</dbReference>
<name>A0A202F7U6_9LACO</name>
<evidence type="ECO:0000313" key="3">
    <source>
        <dbReference type="Proteomes" id="UP000196232"/>
    </source>
</evidence>
<evidence type="ECO:0000313" key="2">
    <source>
        <dbReference type="EMBL" id="OVE96513.1"/>
    </source>
</evidence>
<dbReference type="NCBIfam" id="TIGR02681">
    <property type="entry name" value="phage_pRha"/>
    <property type="match status" value="1"/>
</dbReference>
<dbReference type="Proteomes" id="UP000196232">
    <property type="component" value="Unassembled WGS sequence"/>
</dbReference>
<feature type="domain" description="Antirepressor protein C-terminal" evidence="1">
    <location>
        <begin position="124"/>
        <end position="234"/>
    </location>
</feature>
<protein>
    <recommendedName>
        <fullName evidence="1">Antirepressor protein C-terminal domain-containing protein</fullName>
    </recommendedName>
</protein>
<reference evidence="2 3" key="1">
    <citation type="submission" date="2017-03" db="EMBL/GenBank/DDBJ databases">
        <title>Genome sequence of Lactobacillus bobalius KACC 16343.</title>
        <authorList>
            <person name="Chun J."/>
        </authorList>
    </citation>
    <scope>NUCLEOTIDE SEQUENCE [LARGE SCALE GENOMIC DNA]</scope>
    <source>
        <strain evidence="2 3">KACC 16343</strain>
    </source>
</reference>
<evidence type="ECO:0000259" key="1">
    <source>
        <dbReference type="Pfam" id="PF03374"/>
    </source>
</evidence>
<dbReference type="EMBL" id="MYFM01000007">
    <property type="protein sequence ID" value="OVE96513.1"/>
    <property type="molecule type" value="Genomic_DNA"/>
</dbReference>
<dbReference type="GO" id="GO:0003677">
    <property type="term" value="F:DNA binding"/>
    <property type="evidence" value="ECO:0007669"/>
    <property type="project" value="InterPro"/>
</dbReference>